<gene>
    <name evidence="1" type="ORF">KC19_VG244600</name>
</gene>
<evidence type="ECO:0000313" key="2">
    <source>
        <dbReference type="Proteomes" id="UP000822688"/>
    </source>
</evidence>
<sequence length="126" mass="14215">MYSLKDLPNVTLIGRTEAMAPLVCSLEVAGTQSLSADRLRVKVSSTSPWNNSFARQHKEISVPLLSALNHHGRRTTTSHNSRKLSITRCKSKWKTGFEEDDICEMAHNHLLMRSVCPLLEEETRVI</sequence>
<organism evidence="1 2">
    <name type="scientific">Ceratodon purpureus</name>
    <name type="common">Fire moss</name>
    <name type="synonym">Dicranum purpureum</name>
    <dbReference type="NCBI Taxonomy" id="3225"/>
    <lineage>
        <taxon>Eukaryota</taxon>
        <taxon>Viridiplantae</taxon>
        <taxon>Streptophyta</taxon>
        <taxon>Embryophyta</taxon>
        <taxon>Bryophyta</taxon>
        <taxon>Bryophytina</taxon>
        <taxon>Bryopsida</taxon>
        <taxon>Dicranidae</taxon>
        <taxon>Pseudoditrichales</taxon>
        <taxon>Ditrichaceae</taxon>
        <taxon>Ceratodon</taxon>
    </lineage>
</organism>
<accession>A0A8T0HTU6</accession>
<protein>
    <submittedName>
        <fullName evidence="1">Uncharacterized protein</fullName>
    </submittedName>
</protein>
<dbReference type="Proteomes" id="UP000822688">
    <property type="component" value="Chromosome V"/>
</dbReference>
<evidence type="ECO:0000313" key="1">
    <source>
        <dbReference type="EMBL" id="KAG0574217.1"/>
    </source>
</evidence>
<comment type="caution">
    <text evidence="1">The sequence shown here is derived from an EMBL/GenBank/DDBJ whole genome shotgun (WGS) entry which is preliminary data.</text>
</comment>
<name>A0A8T0HTU6_CERPU</name>
<reference evidence="1" key="1">
    <citation type="submission" date="2020-06" db="EMBL/GenBank/DDBJ databases">
        <title>WGS assembly of Ceratodon purpureus strain R40.</title>
        <authorList>
            <person name="Carey S.B."/>
            <person name="Jenkins J."/>
            <person name="Shu S."/>
            <person name="Lovell J.T."/>
            <person name="Sreedasyam A."/>
            <person name="Maumus F."/>
            <person name="Tiley G.P."/>
            <person name="Fernandez-Pozo N."/>
            <person name="Barry K."/>
            <person name="Chen C."/>
            <person name="Wang M."/>
            <person name="Lipzen A."/>
            <person name="Daum C."/>
            <person name="Saski C.A."/>
            <person name="Payton A.C."/>
            <person name="Mcbreen J.C."/>
            <person name="Conrad R.E."/>
            <person name="Kollar L.M."/>
            <person name="Olsson S."/>
            <person name="Huttunen S."/>
            <person name="Landis J.B."/>
            <person name="Wickett N.J."/>
            <person name="Johnson M.G."/>
            <person name="Rensing S.A."/>
            <person name="Grimwood J."/>
            <person name="Schmutz J."/>
            <person name="Mcdaniel S.F."/>
        </authorList>
    </citation>
    <scope>NUCLEOTIDE SEQUENCE</scope>
    <source>
        <strain evidence="1">R40</strain>
    </source>
</reference>
<dbReference type="AlphaFoldDB" id="A0A8T0HTU6"/>
<keyword evidence="2" id="KW-1185">Reference proteome</keyword>
<proteinExistence type="predicted"/>
<dbReference type="EMBL" id="CM026426">
    <property type="protein sequence ID" value="KAG0574217.1"/>
    <property type="molecule type" value="Genomic_DNA"/>
</dbReference>